<dbReference type="Proteomes" id="UP000030745">
    <property type="component" value="Unassembled WGS sequence"/>
</dbReference>
<dbReference type="EMBL" id="KK583190">
    <property type="protein sequence ID" value="KDO34844.1"/>
    <property type="molecule type" value="Genomic_DNA"/>
</dbReference>
<gene>
    <name evidence="2" type="ORF">SPRG_00905</name>
</gene>
<protein>
    <submittedName>
        <fullName evidence="2">Uncharacterized protein</fullName>
    </submittedName>
</protein>
<dbReference type="OrthoDB" id="96086at2759"/>
<dbReference type="VEuPathDB" id="FungiDB:SPRG_00905"/>
<proteinExistence type="predicted"/>
<evidence type="ECO:0000313" key="3">
    <source>
        <dbReference type="Proteomes" id="UP000030745"/>
    </source>
</evidence>
<organism evidence="2 3">
    <name type="scientific">Saprolegnia parasitica (strain CBS 223.65)</name>
    <dbReference type="NCBI Taxonomy" id="695850"/>
    <lineage>
        <taxon>Eukaryota</taxon>
        <taxon>Sar</taxon>
        <taxon>Stramenopiles</taxon>
        <taxon>Oomycota</taxon>
        <taxon>Saprolegniomycetes</taxon>
        <taxon>Saprolegniales</taxon>
        <taxon>Saprolegniaceae</taxon>
        <taxon>Saprolegnia</taxon>
    </lineage>
</organism>
<accession>A0A067CVW7</accession>
<evidence type="ECO:0000313" key="2">
    <source>
        <dbReference type="EMBL" id="KDO34844.1"/>
    </source>
</evidence>
<dbReference type="RefSeq" id="XP_012194507.1">
    <property type="nucleotide sequence ID" value="XM_012339117.1"/>
</dbReference>
<evidence type="ECO:0000256" key="1">
    <source>
        <dbReference type="SAM" id="MobiDB-lite"/>
    </source>
</evidence>
<feature type="compositionally biased region" description="Basic and acidic residues" evidence="1">
    <location>
        <begin position="164"/>
        <end position="179"/>
    </location>
</feature>
<sequence length="266" mass="29399">MKSDAENHPDARPGFDATAWEDMQIIQEETGGHPTATWNSDLSLAFLRFHFGRRAHLNENVLLVWGAPWTPDVQAYADEINVVLHRAQPTNAVLRAQVAYHTSMAHFVLQPPCGIELAAWVQSTPNVANEEDDALSCLEPSLLEALVNLKIAHDVDADEDSDSSPERQRNLRSPVDKPVSRAMGEYVGRAATAPRPGHTMVTLPHVPTLVTVPSFPQHLTTRADRTEITALAQNKELWTELTEAIVAGMSTHNIVEDCLARTRPPF</sequence>
<dbReference type="KEGG" id="spar:SPRG_00905"/>
<reference evidence="2 3" key="1">
    <citation type="journal article" date="2013" name="PLoS Genet.">
        <title>Distinctive expansion of potential virulence genes in the genome of the oomycete fish pathogen Saprolegnia parasitica.</title>
        <authorList>
            <person name="Jiang R.H."/>
            <person name="de Bruijn I."/>
            <person name="Haas B.J."/>
            <person name="Belmonte R."/>
            <person name="Lobach L."/>
            <person name="Christie J."/>
            <person name="van den Ackerveken G."/>
            <person name="Bottin A."/>
            <person name="Bulone V."/>
            <person name="Diaz-Moreno S.M."/>
            <person name="Dumas B."/>
            <person name="Fan L."/>
            <person name="Gaulin E."/>
            <person name="Govers F."/>
            <person name="Grenville-Briggs L.J."/>
            <person name="Horner N.R."/>
            <person name="Levin J.Z."/>
            <person name="Mammella M."/>
            <person name="Meijer H.J."/>
            <person name="Morris P."/>
            <person name="Nusbaum C."/>
            <person name="Oome S."/>
            <person name="Phillips A.J."/>
            <person name="van Rooyen D."/>
            <person name="Rzeszutek E."/>
            <person name="Saraiva M."/>
            <person name="Secombes C.J."/>
            <person name="Seidl M.F."/>
            <person name="Snel B."/>
            <person name="Stassen J.H."/>
            <person name="Sykes S."/>
            <person name="Tripathy S."/>
            <person name="van den Berg H."/>
            <person name="Vega-Arreguin J.C."/>
            <person name="Wawra S."/>
            <person name="Young S.K."/>
            <person name="Zeng Q."/>
            <person name="Dieguez-Uribeondo J."/>
            <person name="Russ C."/>
            <person name="Tyler B.M."/>
            <person name="van West P."/>
        </authorList>
    </citation>
    <scope>NUCLEOTIDE SEQUENCE [LARGE SCALE GENOMIC DNA]</scope>
    <source>
        <strain evidence="2 3">CBS 223.65</strain>
    </source>
</reference>
<keyword evidence="3" id="KW-1185">Reference proteome</keyword>
<dbReference type="GeneID" id="24123528"/>
<feature type="region of interest" description="Disordered" evidence="1">
    <location>
        <begin position="156"/>
        <end position="179"/>
    </location>
</feature>
<dbReference type="AlphaFoldDB" id="A0A067CVW7"/>
<name>A0A067CVW7_SAPPC</name>